<dbReference type="AlphaFoldDB" id="A0AAD8E9V1"/>
<accession>A0AAD8E9V1</accession>
<name>A0AAD8E9V1_DIPPU</name>
<reference evidence="1" key="1">
    <citation type="journal article" date="2023" name="IScience">
        <title>Live-bearing cockroach genome reveals convergent evolutionary mechanisms linked to viviparity in insects and beyond.</title>
        <authorList>
            <person name="Fouks B."/>
            <person name="Harrison M.C."/>
            <person name="Mikhailova A.A."/>
            <person name="Marchal E."/>
            <person name="English S."/>
            <person name="Carruthers M."/>
            <person name="Jennings E.C."/>
            <person name="Chiamaka E.L."/>
            <person name="Frigard R.A."/>
            <person name="Pippel M."/>
            <person name="Attardo G.M."/>
            <person name="Benoit J.B."/>
            <person name="Bornberg-Bauer E."/>
            <person name="Tobe S.S."/>
        </authorList>
    </citation>
    <scope>NUCLEOTIDE SEQUENCE</scope>
    <source>
        <strain evidence="1">Stay&amp;Tobe</strain>
    </source>
</reference>
<dbReference type="EMBL" id="JASPKZ010007817">
    <property type="protein sequence ID" value="KAJ9582206.1"/>
    <property type="molecule type" value="Genomic_DNA"/>
</dbReference>
<evidence type="ECO:0000313" key="2">
    <source>
        <dbReference type="Proteomes" id="UP001233999"/>
    </source>
</evidence>
<protein>
    <submittedName>
        <fullName evidence="1">Uncharacterized protein</fullName>
    </submittedName>
</protein>
<evidence type="ECO:0000313" key="1">
    <source>
        <dbReference type="EMBL" id="KAJ9582206.1"/>
    </source>
</evidence>
<gene>
    <name evidence="1" type="ORF">L9F63_003445</name>
</gene>
<keyword evidence="2" id="KW-1185">Reference proteome</keyword>
<proteinExistence type="predicted"/>
<organism evidence="1 2">
    <name type="scientific">Diploptera punctata</name>
    <name type="common">Pacific beetle cockroach</name>
    <dbReference type="NCBI Taxonomy" id="6984"/>
    <lineage>
        <taxon>Eukaryota</taxon>
        <taxon>Metazoa</taxon>
        <taxon>Ecdysozoa</taxon>
        <taxon>Arthropoda</taxon>
        <taxon>Hexapoda</taxon>
        <taxon>Insecta</taxon>
        <taxon>Pterygota</taxon>
        <taxon>Neoptera</taxon>
        <taxon>Polyneoptera</taxon>
        <taxon>Dictyoptera</taxon>
        <taxon>Blattodea</taxon>
        <taxon>Blaberoidea</taxon>
        <taxon>Blaberidae</taxon>
        <taxon>Diplopterinae</taxon>
        <taxon>Diploptera</taxon>
    </lineage>
</organism>
<sequence>RIQKNIAIGVCLQFLIPAVNHSNRPKHWADEQALGGRAYFRYTDDPAKLTVESVRESDGGTYRL</sequence>
<comment type="caution">
    <text evidence="1">The sequence shown here is derived from an EMBL/GenBank/DDBJ whole genome shotgun (WGS) entry which is preliminary data.</text>
</comment>
<feature type="non-terminal residue" evidence="1">
    <location>
        <position position="64"/>
    </location>
</feature>
<dbReference type="Proteomes" id="UP001233999">
    <property type="component" value="Unassembled WGS sequence"/>
</dbReference>
<reference evidence="1" key="2">
    <citation type="submission" date="2023-05" db="EMBL/GenBank/DDBJ databases">
        <authorList>
            <person name="Fouks B."/>
        </authorList>
    </citation>
    <scope>NUCLEOTIDE SEQUENCE</scope>
    <source>
        <strain evidence="1">Stay&amp;Tobe</strain>
        <tissue evidence="1">Testes</tissue>
    </source>
</reference>